<comment type="caution">
    <text evidence="2">The sequence shown here is derived from an EMBL/GenBank/DDBJ whole genome shotgun (WGS) entry which is preliminary data.</text>
</comment>
<dbReference type="Proteomes" id="UP001290462">
    <property type="component" value="Unassembled WGS sequence"/>
</dbReference>
<gene>
    <name evidence="2" type="ORF">RAK27_14465</name>
</gene>
<protein>
    <recommendedName>
        <fullName evidence="4">DNA translocase FtsK 4TM region domain-containing protein</fullName>
    </recommendedName>
</protein>
<name>A0AAW9JTK0_CARML</name>
<evidence type="ECO:0000313" key="3">
    <source>
        <dbReference type="Proteomes" id="UP001290462"/>
    </source>
</evidence>
<keyword evidence="1" id="KW-0812">Transmembrane</keyword>
<evidence type="ECO:0008006" key="4">
    <source>
        <dbReference type="Google" id="ProtNLM"/>
    </source>
</evidence>
<dbReference type="AlphaFoldDB" id="A0AAW9JTK0"/>
<proteinExistence type="predicted"/>
<feature type="transmembrane region" description="Helical" evidence="1">
    <location>
        <begin position="96"/>
        <end position="116"/>
    </location>
</feature>
<feature type="transmembrane region" description="Helical" evidence="1">
    <location>
        <begin position="136"/>
        <end position="156"/>
    </location>
</feature>
<keyword evidence="1" id="KW-0472">Membrane</keyword>
<feature type="transmembrane region" description="Helical" evidence="1">
    <location>
        <begin position="20"/>
        <end position="42"/>
    </location>
</feature>
<reference evidence="2" key="1">
    <citation type="submission" date="2023-08" db="EMBL/GenBank/DDBJ databases">
        <title>Genomic characterization of piscicolin 126 produced by Carnobacterium maltaromaticum CM22 strain isolated from salmon (Salmo salar).</title>
        <authorList>
            <person name="Gonzalez-Gragera E."/>
            <person name="Garcia-Lopez J.D."/>
            <person name="Teso-Perez C."/>
            <person name="Gimenez-Hernandez I."/>
            <person name="Peralta-Sanchez J.M."/>
            <person name="Valdivia E."/>
            <person name="Montalban-Lopez M."/>
            <person name="Martin-Platero A.M."/>
            <person name="Banos A."/>
            <person name="Martinez-Bueno M."/>
        </authorList>
    </citation>
    <scope>NUCLEOTIDE SEQUENCE</scope>
    <source>
        <strain evidence="2">CM22</strain>
    </source>
</reference>
<dbReference type="RefSeq" id="WP_322809470.1">
    <property type="nucleotide sequence ID" value="NZ_JAVBVO010000004.1"/>
</dbReference>
<keyword evidence="1" id="KW-1133">Transmembrane helix</keyword>
<evidence type="ECO:0000256" key="1">
    <source>
        <dbReference type="SAM" id="Phobius"/>
    </source>
</evidence>
<feature type="transmembrane region" description="Helical" evidence="1">
    <location>
        <begin position="62"/>
        <end position="84"/>
    </location>
</feature>
<sequence>MSKLEEFQKNEKVQQTKRFIIKNIRTICCVGMIAFLFVGNLIEFGKKTGTYVDNYGIKGYNVVFNSASIYGILLLVVPALLLCLNYIKSLEDKQSLVKFVAPMISLAVLVVIRLNVKNLMDSGNGSAYAVSFKSSFGLSGWLYLLFCLILIALGAIEHFKLNVTEESIKKVLKEKNMDEFKNKKD</sequence>
<organism evidence="2 3">
    <name type="scientific">Carnobacterium maltaromaticum</name>
    <name type="common">Carnobacterium piscicola</name>
    <dbReference type="NCBI Taxonomy" id="2751"/>
    <lineage>
        <taxon>Bacteria</taxon>
        <taxon>Bacillati</taxon>
        <taxon>Bacillota</taxon>
        <taxon>Bacilli</taxon>
        <taxon>Lactobacillales</taxon>
        <taxon>Carnobacteriaceae</taxon>
        <taxon>Carnobacterium</taxon>
    </lineage>
</organism>
<accession>A0AAW9JTK0</accession>
<evidence type="ECO:0000313" key="2">
    <source>
        <dbReference type="EMBL" id="MDZ5759862.1"/>
    </source>
</evidence>
<dbReference type="EMBL" id="JAVBVO010000004">
    <property type="protein sequence ID" value="MDZ5759862.1"/>
    <property type="molecule type" value="Genomic_DNA"/>
</dbReference>